<feature type="transmembrane region" description="Helical" evidence="1">
    <location>
        <begin position="12"/>
        <end position="38"/>
    </location>
</feature>
<evidence type="ECO:0000256" key="1">
    <source>
        <dbReference type="SAM" id="Phobius"/>
    </source>
</evidence>
<organism evidence="3 4">
    <name type="scientific">Natrinema ejinorense</name>
    <dbReference type="NCBI Taxonomy" id="373386"/>
    <lineage>
        <taxon>Archaea</taxon>
        <taxon>Methanobacteriati</taxon>
        <taxon>Methanobacteriota</taxon>
        <taxon>Stenosarchaea group</taxon>
        <taxon>Halobacteria</taxon>
        <taxon>Halobacteriales</taxon>
        <taxon>Natrialbaceae</taxon>
        <taxon>Natrinema</taxon>
    </lineage>
</organism>
<reference evidence="3 4" key="1">
    <citation type="submission" date="2017-09" db="EMBL/GenBank/DDBJ databases">
        <title>Genome sequences of Natrinema ejinorence JCM 13890T.</title>
        <authorList>
            <person name="Roh S.W."/>
            <person name="Kim Y.B."/>
            <person name="Kim J.Y."/>
        </authorList>
    </citation>
    <scope>NUCLEOTIDE SEQUENCE [LARGE SCALE GENOMIC DNA]</scope>
    <source>
        <strain evidence="3 4">JCM 13890</strain>
    </source>
</reference>
<accession>A0A2A5QRQ6</accession>
<dbReference type="Pfam" id="PF07790">
    <property type="entry name" value="Pilin_N"/>
    <property type="match status" value="1"/>
</dbReference>
<dbReference type="RefSeq" id="WP_097378474.1">
    <property type="nucleotide sequence ID" value="NZ_NXNI01000001.1"/>
</dbReference>
<keyword evidence="1" id="KW-1133">Transmembrane helix</keyword>
<keyword evidence="4" id="KW-1185">Reference proteome</keyword>
<proteinExistence type="predicted"/>
<feature type="domain" description="Archaeal Type IV pilin N-terminal" evidence="2">
    <location>
        <begin position="11"/>
        <end position="79"/>
    </location>
</feature>
<keyword evidence="1" id="KW-0812">Transmembrane</keyword>
<sequence length="132" mass="14011">MQSRRLPWDERAVSPVIGTVLLVGIVAMTMTLLGTALFGGGLFEQSSSAEFTYQTESGTVKIGVTDVRGLSADDTEIRIKGGPSCGTWDGSGSIEKGDVTEIDSTDCSFSNGDVIQIVTPDRLLDTYEVRGT</sequence>
<protein>
    <recommendedName>
        <fullName evidence="2">Archaeal Type IV pilin N-terminal domain-containing protein</fullName>
    </recommendedName>
</protein>
<dbReference type="Proteomes" id="UP000219689">
    <property type="component" value="Unassembled WGS sequence"/>
</dbReference>
<dbReference type="InterPro" id="IPR013373">
    <property type="entry name" value="Flagellin/pilin_N_arc"/>
</dbReference>
<evidence type="ECO:0000313" key="4">
    <source>
        <dbReference type="Proteomes" id="UP000219689"/>
    </source>
</evidence>
<name>A0A2A5QRQ6_9EURY</name>
<gene>
    <name evidence="3" type="ORF">CP557_02660</name>
</gene>
<dbReference type="EMBL" id="NXNI01000001">
    <property type="protein sequence ID" value="PCR89528.1"/>
    <property type="molecule type" value="Genomic_DNA"/>
</dbReference>
<evidence type="ECO:0000313" key="3">
    <source>
        <dbReference type="EMBL" id="PCR89528.1"/>
    </source>
</evidence>
<dbReference type="NCBIfam" id="TIGR02537">
    <property type="entry name" value="arch_flag_Nterm"/>
    <property type="match status" value="1"/>
</dbReference>
<dbReference type="AlphaFoldDB" id="A0A2A5QRQ6"/>
<keyword evidence="1" id="KW-0472">Membrane</keyword>
<comment type="caution">
    <text evidence="3">The sequence shown here is derived from an EMBL/GenBank/DDBJ whole genome shotgun (WGS) entry which is preliminary data.</text>
</comment>
<dbReference type="OrthoDB" id="118020at2157"/>
<evidence type="ECO:0000259" key="2">
    <source>
        <dbReference type="Pfam" id="PF07790"/>
    </source>
</evidence>
<dbReference type="InterPro" id="IPR012859">
    <property type="entry name" value="Pilin_N_archaeal"/>
</dbReference>